<dbReference type="Proteomes" id="UP001627154">
    <property type="component" value="Unassembled WGS sequence"/>
</dbReference>
<protein>
    <submittedName>
        <fullName evidence="1">Uncharacterized protein</fullName>
    </submittedName>
</protein>
<name>A0ABD2VVX8_9HYME</name>
<proteinExistence type="predicted"/>
<comment type="caution">
    <text evidence="1">The sequence shown here is derived from an EMBL/GenBank/DDBJ whole genome shotgun (WGS) entry which is preliminary data.</text>
</comment>
<dbReference type="EMBL" id="JBJJXI010000167">
    <property type="protein sequence ID" value="KAL3384839.1"/>
    <property type="molecule type" value="Genomic_DNA"/>
</dbReference>
<gene>
    <name evidence="1" type="ORF">TKK_019484</name>
</gene>
<evidence type="ECO:0000313" key="1">
    <source>
        <dbReference type="EMBL" id="KAL3384839.1"/>
    </source>
</evidence>
<accession>A0ABD2VVX8</accession>
<sequence>MEKRLLLNFVQGELLISKYKDRYNFTNYVFPIVLYFDEFETRSPLSSHAGKESLGAVDISFICAPPQLSGKLRNILVSEIFHSETLKSSCYGLFFKTCIEEINLASKEEVIVDIDGIEQRAYFPCVSLVGDNKAINGTSGFSEGFAANFYCRHCKCSNTLCQKLTCEYVQLLRTPSNYQSDLLLDDFKTTGIKERCIFNDLYLFNVTENISVDIAYDIFEGVAAFTRSKVFTELVKNDASLLEIINNRIDGVLYNKIEKPNKPRMPNKQRIVSMIGKKGSSKIKIKQSAAELLCLTRYLGLMIGDLVSPDNPAWELYLLLRKIIRIITSPRIHCDAVAAS</sequence>
<reference evidence="1 2" key="1">
    <citation type="journal article" date="2024" name="bioRxiv">
        <title>A reference genome for Trichogramma kaykai: A tiny desert-dwelling parasitoid wasp with competing sex-ratio distorters.</title>
        <authorList>
            <person name="Culotta J."/>
            <person name="Lindsey A.R."/>
        </authorList>
    </citation>
    <scope>NUCLEOTIDE SEQUENCE [LARGE SCALE GENOMIC DNA]</scope>
    <source>
        <strain evidence="1 2">KSX58</strain>
    </source>
</reference>
<organism evidence="1 2">
    <name type="scientific">Trichogramma kaykai</name>
    <dbReference type="NCBI Taxonomy" id="54128"/>
    <lineage>
        <taxon>Eukaryota</taxon>
        <taxon>Metazoa</taxon>
        <taxon>Ecdysozoa</taxon>
        <taxon>Arthropoda</taxon>
        <taxon>Hexapoda</taxon>
        <taxon>Insecta</taxon>
        <taxon>Pterygota</taxon>
        <taxon>Neoptera</taxon>
        <taxon>Endopterygota</taxon>
        <taxon>Hymenoptera</taxon>
        <taxon>Apocrita</taxon>
        <taxon>Proctotrupomorpha</taxon>
        <taxon>Chalcidoidea</taxon>
        <taxon>Trichogrammatidae</taxon>
        <taxon>Trichogramma</taxon>
    </lineage>
</organism>
<dbReference type="AlphaFoldDB" id="A0ABD2VVX8"/>
<keyword evidence="2" id="KW-1185">Reference proteome</keyword>
<evidence type="ECO:0000313" key="2">
    <source>
        <dbReference type="Proteomes" id="UP001627154"/>
    </source>
</evidence>